<evidence type="ECO:0000256" key="1">
    <source>
        <dbReference type="ARBA" id="ARBA00001946"/>
    </source>
</evidence>
<name>A0AAU9JZ29_9CILI</name>
<keyword evidence="5" id="KW-0808">Transferase</keyword>
<evidence type="ECO:0000256" key="2">
    <source>
        <dbReference type="ARBA" id="ARBA00010886"/>
    </source>
</evidence>
<feature type="compositionally biased region" description="Acidic residues" evidence="14">
    <location>
        <begin position="443"/>
        <end position="475"/>
    </location>
</feature>
<sequence>MSFDSKYQAKEIIGRGNFGIAQIVVKKATNETFIGKKIILASLSEKEIQAAYQEAQVLKNLDHPNIVHYIESFIENNELIIIMEYCQGGDLSQRIKKQKESRSFFTESQICQWFVQLSCALQYLHKKKILHRDIKSSNVYLTKDGWIKLGDFGISKVLENTNDHASTVVGTPYYMSPEVCENRPYTNKSDIWALGCLLYEMCTLKHPFLANNLLGLIMKILRESPDPISGDYNKEIGDAIKMMLVKDMNARSSVASVLNLPIFSSYLQQYNKVIADTSNNKKAPDSPLSNDRPETPSERLRRKKREEADQRAKILSEAARESHRDSTIRKLQRKSLFEPSDSFDPYEVSNTPLVEFEISASVTNTPSTDYTTDRPTMRLSDYNPLDMINNDTNYYTVHEETCDIPEDTEIFTYSLDTIVLFDPDNFSQDLKISCPEIKEEVEEENEYEYEDDFESCSEDSYDSDQPYEDFEEDTSEGVTKNIGMNTSKNNYRSKAIDVLGKENFEKIYEYLKRQRQLKTPDDIIWNELEKIVGRKAANNFFLVDQVIYNEHDI</sequence>
<dbReference type="Pfam" id="PF00069">
    <property type="entry name" value="Pkinase"/>
    <property type="match status" value="1"/>
</dbReference>
<dbReference type="SMART" id="SM00220">
    <property type="entry name" value="S_TKc"/>
    <property type="match status" value="1"/>
</dbReference>
<evidence type="ECO:0000259" key="15">
    <source>
        <dbReference type="PROSITE" id="PS50011"/>
    </source>
</evidence>
<dbReference type="CDD" id="cd08215">
    <property type="entry name" value="STKc_Nek"/>
    <property type="match status" value="1"/>
</dbReference>
<evidence type="ECO:0000256" key="11">
    <source>
        <dbReference type="ARBA" id="ARBA00047899"/>
    </source>
</evidence>
<evidence type="ECO:0000256" key="5">
    <source>
        <dbReference type="ARBA" id="ARBA00022679"/>
    </source>
</evidence>
<comment type="similarity">
    <text evidence="2">Belongs to the protein kinase superfamily. NEK Ser/Thr protein kinase family. NIMA subfamily.</text>
</comment>
<dbReference type="PANTHER" id="PTHR44899">
    <property type="entry name" value="CAMK FAMILY PROTEIN KINASE"/>
    <property type="match status" value="1"/>
</dbReference>
<dbReference type="EC" id="2.7.11.1" evidence="3"/>
<comment type="caution">
    <text evidence="16">The sequence shown here is derived from an EMBL/GenBank/DDBJ whole genome shotgun (WGS) entry which is preliminary data.</text>
</comment>
<comment type="catalytic activity">
    <reaction evidence="12">
        <text>L-seryl-[protein] + ATP = O-phospho-L-seryl-[protein] + ADP + H(+)</text>
        <dbReference type="Rhea" id="RHEA:17989"/>
        <dbReference type="Rhea" id="RHEA-COMP:9863"/>
        <dbReference type="Rhea" id="RHEA-COMP:11604"/>
        <dbReference type="ChEBI" id="CHEBI:15378"/>
        <dbReference type="ChEBI" id="CHEBI:29999"/>
        <dbReference type="ChEBI" id="CHEBI:30616"/>
        <dbReference type="ChEBI" id="CHEBI:83421"/>
        <dbReference type="ChEBI" id="CHEBI:456216"/>
        <dbReference type="EC" id="2.7.11.1"/>
    </reaction>
</comment>
<feature type="compositionally biased region" description="Basic and acidic residues" evidence="14">
    <location>
        <begin position="291"/>
        <end position="326"/>
    </location>
</feature>
<dbReference type="GO" id="GO:0046872">
    <property type="term" value="F:metal ion binding"/>
    <property type="evidence" value="ECO:0007669"/>
    <property type="project" value="UniProtKB-KW"/>
</dbReference>
<keyword evidence="17" id="KW-1185">Reference proteome</keyword>
<dbReference type="PROSITE" id="PS50011">
    <property type="entry name" value="PROTEIN_KINASE_DOM"/>
    <property type="match status" value="1"/>
</dbReference>
<dbReference type="FunFam" id="1.10.510.10:FF:000172">
    <property type="entry name" value="serine/threonine-protein kinase Nek1 isoform X1"/>
    <property type="match status" value="1"/>
</dbReference>
<evidence type="ECO:0000313" key="16">
    <source>
        <dbReference type="EMBL" id="CAG9331607.1"/>
    </source>
</evidence>
<keyword evidence="6" id="KW-0479">Metal-binding</keyword>
<protein>
    <recommendedName>
        <fullName evidence="3">non-specific serine/threonine protein kinase</fullName>
        <ecNumber evidence="3">2.7.11.1</ecNumber>
    </recommendedName>
</protein>
<proteinExistence type="inferred from homology"/>
<keyword evidence="4" id="KW-0723">Serine/threonine-protein kinase</keyword>
<dbReference type="PANTHER" id="PTHR44899:SF3">
    <property type="entry name" value="SERINE_THREONINE-PROTEIN KINASE NEK1"/>
    <property type="match status" value="1"/>
</dbReference>
<evidence type="ECO:0000256" key="13">
    <source>
        <dbReference type="PROSITE-ProRule" id="PRU10141"/>
    </source>
</evidence>
<dbReference type="Proteomes" id="UP001162131">
    <property type="component" value="Unassembled WGS sequence"/>
</dbReference>
<reference evidence="16" key="1">
    <citation type="submission" date="2021-09" db="EMBL/GenBank/DDBJ databases">
        <authorList>
            <consortium name="AG Swart"/>
            <person name="Singh M."/>
            <person name="Singh A."/>
            <person name="Seah K."/>
            <person name="Emmerich C."/>
        </authorList>
    </citation>
    <scope>NUCLEOTIDE SEQUENCE</scope>
    <source>
        <strain evidence="16">ATCC30299</strain>
    </source>
</reference>
<dbReference type="Gene3D" id="1.10.510.10">
    <property type="entry name" value="Transferase(Phosphotransferase) domain 1"/>
    <property type="match status" value="1"/>
</dbReference>
<comment type="catalytic activity">
    <reaction evidence="11">
        <text>L-threonyl-[protein] + ATP = O-phospho-L-threonyl-[protein] + ADP + H(+)</text>
        <dbReference type="Rhea" id="RHEA:46608"/>
        <dbReference type="Rhea" id="RHEA-COMP:11060"/>
        <dbReference type="Rhea" id="RHEA-COMP:11605"/>
        <dbReference type="ChEBI" id="CHEBI:15378"/>
        <dbReference type="ChEBI" id="CHEBI:30013"/>
        <dbReference type="ChEBI" id="CHEBI:30616"/>
        <dbReference type="ChEBI" id="CHEBI:61977"/>
        <dbReference type="ChEBI" id="CHEBI:456216"/>
        <dbReference type="EC" id="2.7.11.1"/>
    </reaction>
</comment>
<keyword evidence="9 13" id="KW-0067">ATP-binding</keyword>
<evidence type="ECO:0000256" key="12">
    <source>
        <dbReference type="ARBA" id="ARBA00048679"/>
    </source>
</evidence>
<keyword evidence="10" id="KW-0460">Magnesium</keyword>
<comment type="cofactor">
    <cofactor evidence="1">
        <name>Mg(2+)</name>
        <dbReference type="ChEBI" id="CHEBI:18420"/>
    </cofactor>
</comment>
<dbReference type="InterPro" id="IPR011009">
    <property type="entry name" value="Kinase-like_dom_sf"/>
</dbReference>
<feature type="region of interest" description="Disordered" evidence="14">
    <location>
        <begin position="277"/>
        <end position="326"/>
    </location>
</feature>
<feature type="region of interest" description="Disordered" evidence="14">
    <location>
        <begin position="443"/>
        <end position="483"/>
    </location>
</feature>
<evidence type="ECO:0000256" key="9">
    <source>
        <dbReference type="ARBA" id="ARBA00022840"/>
    </source>
</evidence>
<feature type="binding site" evidence="13">
    <location>
        <position position="36"/>
    </location>
    <ligand>
        <name>ATP</name>
        <dbReference type="ChEBI" id="CHEBI:30616"/>
    </ligand>
</feature>
<evidence type="ECO:0000256" key="8">
    <source>
        <dbReference type="ARBA" id="ARBA00022777"/>
    </source>
</evidence>
<keyword evidence="8" id="KW-0418">Kinase</keyword>
<keyword evidence="7 13" id="KW-0547">Nucleotide-binding</keyword>
<evidence type="ECO:0000313" key="17">
    <source>
        <dbReference type="Proteomes" id="UP001162131"/>
    </source>
</evidence>
<evidence type="ECO:0000256" key="7">
    <source>
        <dbReference type="ARBA" id="ARBA00022741"/>
    </source>
</evidence>
<organism evidence="16 17">
    <name type="scientific">Blepharisma stoltei</name>
    <dbReference type="NCBI Taxonomy" id="1481888"/>
    <lineage>
        <taxon>Eukaryota</taxon>
        <taxon>Sar</taxon>
        <taxon>Alveolata</taxon>
        <taxon>Ciliophora</taxon>
        <taxon>Postciliodesmatophora</taxon>
        <taxon>Heterotrichea</taxon>
        <taxon>Heterotrichida</taxon>
        <taxon>Blepharismidae</taxon>
        <taxon>Blepharisma</taxon>
    </lineage>
</organism>
<dbReference type="GO" id="GO:0004674">
    <property type="term" value="F:protein serine/threonine kinase activity"/>
    <property type="evidence" value="ECO:0007669"/>
    <property type="project" value="UniProtKB-KW"/>
</dbReference>
<dbReference type="InterPro" id="IPR008271">
    <property type="entry name" value="Ser/Thr_kinase_AS"/>
</dbReference>
<dbReference type="InterPro" id="IPR000719">
    <property type="entry name" value="Prot_kinase_dom"/>
</dbReference>
<dbReference type="AlphaFoldDB" id="A0AAU9JZ29"/>
<evidence type="ECO:0000256" key="10">
    <source>
        <dbReference type="ARBA" id="ARBA00022842"/>
    </source>
</evidence>
<accession>A0AAU9JZ29</accession>
<dbReference type="InterPro" id="IPR051131">
    <property type="entry name" value="NEK_Ser/Thr_kinase_NIMA"/>
</dbReference>
<dbReference type="SUPFAM" id="SSF56112">
    <property type="entry name" value="Protein kinase-like (PK-like)"/>
    <property type="match status" value="1"/>
</dbReference>
<dbReference type="PROSITE" id="PS00107">
    <property type="entry name" value="PROTEIN_KINASE_ATP"/>
    <property type="match status" value="1"/>
</dbReference>
<evidence type="ECO:0000256" key="3">
    <source>
        <dbReference type="ARBA" id="ARBA00012513"/>
    </source>
</evidence>
<dbReference type="GO" id="GO:0005524">
    <property type="term" value="F:ATP binding"/>
    <property type="evidence" value="ECO:0007669"/>
    <property type="project" value="UniProtKB-UniRule"/>
</dbReference>
<dbReference type="FunFam" id="3.30.200.20:FF:000097">
    <property type="entry name" value="Probable serine/threonine-protein kinase nek1"/>
    <property type="match status" value="1"/>
</dbReference>
<dbReference type="PROSITE" id="PS00108">
    <property type="entry name" value="PROTEIN_KINASE_ST"/>
    <property type="match status" value="1"/>
</dbReference>
<evidence type="ECO:0000256" key="6">
    <source>
        <dbReference type="ARBA" id="ARBA00022723"/>
    </source>
</evidence>
<evidence type="ECO:0000256" key="14">
    <source>
        <dbReference type="SAM" id="MobiDB-lite"/>
    </source>
</evidence>
<gene>
    <name evidence="16" type="ORF">BSTOLATCC_MIC53672</name>
</gene>
<dbReference type="EMBL" id="CAJZBQ010000053">
    <property type="protein sequence ID" value="CAG9331607.1"/>
    <property type="molecule type" value="Genomic_DNA"/>
</dbReference>
<evidence type="ECO:0000256" key="4">
    <source>
        <dbReference type="ARBA" id="ARBA00022527"/>
    </source>
</evidence>
<feature type="domain" description="Protein kinase" evidence="15">
    <location>
        <begin position="7"/>
        <end position="263"/>
    </location>
</feature>
<dbReference type="InterPro" id="IPR017441">
    <property type="entry name" value="Protein_kinase_ATP_BS"/>
</dbReference>